<dbReference type="GO" id="GO:0016020">
    <property type="term" value="C:membrane"/>
    <property type="evidence" value="ECO:0007669"/>
    <property type="project" value="TreeGrafter"/>
</dbReference>
<sequence length="521" mass="59144">MQNVPEEWREEQRAGGGGEVDAKPWEGREALFQINTVNSKQDMDRGKENGETGVKERRKENVEMMNEGGKGTDKESLMMELTRLVQKTVKESSWWERRGIDITILVLAFLLLPPAFLLLGSSQILVFVLGMVLMGVSHAVISIKGTHLASHGSLSESPAWAEFWAVFFIEVCGSFTARAGVTGHIKMHHAHTNVIGLGDSSTWKIPCLPRSVYLFIAPLAIPIITPLVALAHRPVYVLPDPPAQEDLPDDPRGSEPSPEPPAGLDLRTLPHQLSRGTPPVPLSLGQHVSQGKAHRVPVSKGEGASIPGRHIPLPSAALLSQVPGAHGVRPAHHRAGGGAMMEGGRREGDRERETERGKQREGDRERETERGKQREGDRERETERETERGRQKVGDRGRETERGRQREDDRERATERGRRREGDRERETETGRQREGEREGDRDRERETERGRQRAGDRERETERGRQREGDRERETERGRQREGDRERETERGRQREGDRERETERGRQREVRGQRWRMTC</sequence>
<dbReference type="Ensembl" id="ENSOMYT00000152407.1">
    <property type="protein sequence ID" value="ENSOMYP00000132141.1"/>
    <property type="gene ID" value="ENSOMYG00000044839.2"/>
</dbReference>
<feature type="compositionally biased region" description="Basic and acidic residues" evidence="1">
    <location>
        <begin position="343"/>
        <end position="514"/>
    </location>
</feature>
<dbReference type="PANTHER" id="PTHR19353">
    <property type="entry name" value="FATTY ACID DESATURASE 2"/>
    <property type="match status" value="1"/>
</dbReference>
<evidence type="ECO:0000313" key="3">
    <source>
        <dbReference type="Ensembl" id="ENSOMYP00000132141.1"/>
    </source>
</evidence>
<feature type="compositionally biased region" description="Basic and acidic residues" evidence="1">
    <location>
        <begin position="41"/>
        <end position="62"/>
    </location>
</feature>
<dbReference type="GO" id="GO:0006629">
    <property type="term" value="P:lipid metabolic process"/>
    <property type="evidence" value="ECO:0007669"/>
    <property type="project" value="TreeGrafter"/>
</dbReference>
<dbReference type="CDD" id="cd01060">
    <property type="entry name" value="Membrane-FADS-like"/>
    <property type="match status" value="1"/>
</dbReference>
<feature type="region of interest" description="Disordered" evidence="1">
    <location>
        <begin position="1"/>
        <end position="72"/>
    </location>
</feature>
<dbReference type="AlphaFoldDB" id="A0A8K9XFP8"/>
<keyword evidence="2" id="KW-1133">Transmembrane helix</keyword>
<reference evidence="3" key="2">
    <citation type="submission" date="2025-08" db="UniProtKB">
        <authorList>
            <consortium name="Ensembl"/>
        </authorList>
    </citation>
    <scope>IDENTIFICATION</scope>
</reference>
<feature type="transmembrane region" description="Helical" evidence="2">
    <location>
        <begin position="100"/>
        <end position="118"/>
    </location>
</feature>
<evidence type="ECO:0000313" key="4">
    <source>
        <dbReference type="Proteomes" id="UP000694395"/>
    </source>
</evidence>
<reference evidence="3" key="1">
    <citation type="submission" date="2020-07" db="EMBL/GenBank/DDBJ databases">
        <title>A long reads based de novo assembly of the rainbow trout Arlee double haploid line genome.</title>
        <authorList>
            <person name="Gao G."/>
            <person name="Palti Y."/>
        </authorList>
    </citation>
    <scope>NUCLEOTIDE SEQUENCE [LARGE SCALE GENOMIC DNA]</scope>
</reference>
<proteinExistence type="predicted"/>
<evidence type="ECO:0000256" key="1">
    <source>
        <dbReference type="SAM" id="MobiDB-lite"/>
    </source>
</evidence>
<gene>
    <name evidence="3" type="primary">LOC110499458</name>
</gene>
<keyword evidence="4" id="KW-1185">Reference proteome</keyword>
<dbReference type="Proteomes" id="UP000694395">
    <property type="component" value="Chromosome 20"/>
</dbReference>
<feature type="transmembrane region" description="Helical" evidence="2">
    <location>
        <begin position="212"/>
        <end position="231"/>
    </location>
</feature>
<feature type="region of interest" description="Disordered" evidence="1">
    <location>
        <begin position="241"/>
        <end position="310"/>
    </location>
</feature>
<name>A0A8K9XFP8_ONCMY</name>
<feature type="region of interest" description="Disordered" evidence="1">
    <location>
        <begin position="324"/>
        <end position="521"/>
    </location>
</feature>
<dbReference type="PANTHER" id="PTHR19353:SF13">
    <property type="entry name" value="FATTY ACID DESATURASE 6"/>
    <property type="match status" value="1"/>
</dbReference>
<keyword evidence="2" id="KW-0472">Membrane</keyword>
<protein>
    <submittedName>
        <fullName evidence="3">Tripartite motif containing 16</fullName>
    </submittedName>
</protein>
<organism evidence="3 4">
    <name type="scientific">Oncorhynchus mykiss</name>
    <name type="common">Rainbow trout</name>
    <name type="synonym">Salmo gairdneri</name>
    <dbReference type="NCBI Taxonomy" id="8022"/>
    <lineage>
        <taxon>Eukaryota</taxon>
        <taxon>Metazoa</taxon>
        <taxon>Chordata</taxon>
        <taxon>Craniata</taxon>
        <taxon>Vertebrata</taxon>
        <taxon>Euteleostomi</taxon>
        <taxon>Actinopterygii</taxon>
        <taxon>Neopterygii</taxon>
        <taxon>Teleostei</taxon>
        <taxon>Protacanthopterygii</taxon>
        <taxon>Salmoniformes</taxon>
        <taxon>Salmonidae</taxon>
        <taxon>Salmoninae</taxon>
        <taxon>Oncorhynchus</taxon>
    </lineage>
</organism>
<dbReference type="GO" id="GO:0016717">
    <property type="term" value="F:oxidoreductase activity, acting on paired donors, with oxidation of a pair of donors resulting in the reduction of molecular oxygen to two molecules of water"/>
    <property type="evidence" value="ECO:0007669"/>
    <property type="project" value="TreeGrafter"/>
</dbReference>
<reference evidence="3" key="3">
    <citation type="submission" date="2025-09" db="UniProtKB">
        <authorList>
            <consortium name="Ensembl"/>
        </authorList>
    </citation>
    <scope>IDENTIFICATION</scope>
</reference>
<accession>A0A8K9XFP8</accession>
<keyword evidence="2" id="KW-0812">Transmembrane</keyword>
<evidence type="ECO:0000256" key="2">
    <source>
        <dbReference type="SAM" id="Phobius"/>
    </source>
</evidence>
<dbReference type="InterPro" id="IPR012171">
    <property type="entry name" value="Fatty_acid_desaturase"/>
</dbReference>
<dbReference type="GeneTree" id="ENSGT00940000161116"/>
<feature type="compositionally biased region" description="Basic and acidic residues" evidence="1">
    <location>
        <begin position="1"/>
        <end position="13"/>
    </location>
</feature>
<feature type="compositionally biased region" description="Basic and acidic residues" evidence="1">
    <location>
        <begin position="20"/>
        <end position="29"/>
    </location>
</feature>